<accession>A0A819BU48</accession>
<evidence type="ECO:0000313" key="3">
    <source>
        <dbReference type="Proteomes" id="UP000663823"/>
    </source>
</evidence>
<name>A0A819BU48_9BILA</name>
<dbReference type="EMBL" id="CAJOAX010002492">
    <property type="protein sequence ID" value="CAF3800211.1"/>
    <property type="molecule type" value="Genomic_DNA"/>
</dbReference>
<evidence type="ECO:0000259" key="1">
    <source>
        <dbReference type="Pfam" id="PF16413"/>
    </source>
</evidence>
<sequence length="108" mass="13112">MLEDYFSLRISSKDPPVRLETLPILLDTYVPNLDYLPQFILRLSKEVNWTEEREYFQEDGDTEEKQHWPIEHLLYHAFKTILVPSKHLRQAFIKLTEVQQLYKVFERC</sequence>
<comment type="caution">
    <text evidence="2">The sequence shown here is derived from an EMBL/GenBank/DDBJ whole genome shotgun (WGS) entry which is preliminary data.</text>
</comment>
<dbReference type="Proteomes" id="UP000663823">
    <property type="component" value="Unassembled WGS sequence"/>
</dbReference>
<evidence type="ECO:0000313" key="2">
    <source>
        <dbReference type="EMBL" id="CAF3800211.1"/>
    </source>
</evidence>
<organism evidence="2 3">
    <name type="scientific">Rotaria sordida</name>
    <dbReference type="NCBI Taxonomy" id="392033"/>
    <lineage>
        <taxon>Eukaryota</taxon>
        <taxon>Metazoa</taxon>
        <taxon>Spiralia</taxon>
        <taxon>Gnathifera</taxon>
        <taxon>Rotifera</taxon>
        <taxon>Eurotatoria</taxon>
        <taxon>Bdelloidea</taxon>
        <taxon>Philodinida</taxon>
        <taxon>Philodinidae</taxon>
        <taxon>Rotaria</taxon>
    </lineage>
</organism>
<proteinExistence type="predicted"/>
<dbReference type="InterPro" id="IPR032189">
    <property type="entry name" value="Mlh1_C"/>
</dbReference>
<feature type="domain" description="DNA mismatch repair protein Mlh1 C-terminal" evidence="1">
    <location>
        <begin position="1"/>
        <end position="57"/>
    </location>
</feature>
<reference evidence="2" key="1">
    <citation type="submission" date="2021-02" db="EMBL/GenBank/DDBJ databases">
        <authorList>
            <person name="Nowell W R."/>
        </authorList>
    </citation>
    <scope>NUCLEOTIDE SEQUENCE</scope>
</reference>
<feature type="domain" description="DNA mismatch repair protein Mlh1 C-terminal" evidence="1">
    <location>
        <begin position="59"/>
        <end position="108"/>
    </location>
</feature>
<gene>
    <name evidence="2" type="ORF">OTI717_LOCUS18231</name>
</gene>
<protein>
    <recommendedName>
        <fullName evidence="1">DNA mismatch repair protein Mlh1 C-terminal domain-containing protein</fullName>
    </recommendedName>
</protein>
<dbReference type="AlphaFoldDB" id="A0A819BU48"/>
<dbReference type="Pfam" id="PF16413">
    <property type="entry name" value="Mlh1_C"/>
    <property type="match status" value="2"/>
</dbReference>